<feature type="coiled-coil region" evidence="6">
    <location>
        <begin position="113"/>
        <end position="143"/>
    </location>
</feature>
<keyword evidence="6" id="KW-1003">Cell membrane</keyword>
<evidence type="ECO:0000313" key="8">
    <source>
        <dbReference type="EMBL" id="RSU10710.1"/>
    </source>
</evidence>
<comment type="caution">
    <text evidence="8">The sequence shown here is derived from an EMBL/GenBank/DDBJ whole genome shotgun (WGS) entry which is preliminary data.</text>
</comment>
<dbReference type="GO" id="GO:0000921">
    <property type="term" value="P:septin ring assembly"/>
    <property type="evidence" value="ECO:0007669"/>
    <property type="project" value="InterPro"/>
</dbReference>
<protein>
    <recommendedName>
        <fullName evidence="6">Septation ring formation regulator EzrA</fullName>
    </recommendedName>
</protein>
<evidence type="ECO:0000256" key="6">
    <source>
        <dbReference type="HAMAP-Rule" id="MF_00728"/>
    </source>
</evidence>
<dbReference type="Pfam" id="PF06160">
    <property type="entry name" value="EzrA"/>
    <property type="match status" value="1"/>
</dbReference>
<feature type="topological domain" description="Cytoplasmic" evidence="6">
    <location>
        <begin position="30"/>
        <end position="575"/>
    </location>
</feature>
<comment type="function">
    <text evidence="6">Negative regulator of FtsZ ring formation; modulates the frequency and position of FtsZ ring formation. Inhibits FtsZ ring formation at polar sites. Interacts either with FtsZ or with one of its binding partners to promote depolymerization.</text>
</comment>
<evidence type="ECO:0000313" key="9">
    <source>
        <dbReference type="Proteomes" id="UP000287605"/>
    </source>
</evidence>
<dbReference type="GO" id="GO:0005940">
    <property type="term" value="C:septin ring"/>
    <property type="evidence" value="ECO:0007669"/>
    <property type="project" value="InterPro"/>
</dbReference>
<proteinExistence type="inferred from homology"/>
<name>A0A430ARN0_9ENTE</name>
<dbReference type="RefSeq" id="WP_126809394.1">
    <property type="nucleotide sequence ID" value="NZ_NGKA01000013.1"/>
</dbReference>
<dbReference type="GO" id="GO:0000917">
    <property type="term" value="P:division septum assembly"/>
    <property type="evidence" value="ECO:0007669"/>
    <property type="project" value="UniProtKB-KW"/>
</dbReference>
<evidence type="ECO:0000256" key="4">
    <source>
        <dbReference type="ARBA" id="ARBA00023136"/>
    </source>
</evidence>
<accession>A0A430ARN0</accession>
<keyword evidence="9" id="KW-1185">Reference proteome</keyword>
<keyword evidence="6" id="KW-0132">Cell division</keyword>
<feature type="topological domain" description="Extracellular" evidence="6">
    <location>
        <begin position="1"/>
        <end position="10"/>
    </location>
</feature>
<evidence type="ECO:0000256" key="2">
    <source>
        <dbReference type="ARBA" id="ARBA00022989"/>
    </source>
</evidence>
<dbReference type="GO" id="GO:0005886">
    <property type="term" value="C:plasma membrane"/>
    <property type="evidence" value="ECO:0007669"/>
    <property type="project" value="UniProtKB-SubCell"/>
</dbReference>
<keyword evidence="2 6" id="KW-1133">Transmembrane helix</keyword>
<evidence type="ECO:0000256" key="1">
    <source>
        <dbReference type="ARBA" id="ARBA00022692"/>
    </source>
</evidence>
<dbReference type="HAMAP" id="MF_00728">
    <property type="entry name" value="EzrA"/>
    <property type="match status" value="1"/>
</dbReference>
<keyword evidence="1 6" id="KW-0812">Transmembrane</keyword>
<comment type="similarity">
    <text evidence="6">Belongs to the EzrA family.</text>
</comment>
<dbReference type="EMBL" id="NGKA01000013">
    <property type="protein sequence ID" value="RSU10710.1"/>
    <property type="molecule type" value="Genomic_DNA"/>
</dbReference>
<keyword evidence="3 6" id="KW-0175">Coiled coil</keyword>
<gene>
    <name evidence="6" type="primary">ezrA</name>
    <name evidence="8" type="ORF">CBF29_08985</name>
</gene>
<dbReference type="OrthoDB" id="1654473at2"/>
<organism evidence="8 9">
    <name type="scientific">Vagococcus elongatus</name>
    <dbReference type="NCBI Taxonomy" id="180344"/>
    <lineage>
        <taxon>Bacteria</taxon>
        <taxon>Bacillati</taxon>
        <taxon>Bacillota</taxon>
        <taxon>Bacilli</taxon>
        <taxon>Lactobacillales</taxon>
        <taxon>Enterococcaceae</taxon>
        <taxon>Vagococcus</taxon>
    </lineage>
</organism>
<sequence length="575" mass="67563">MKANINTILIVFVAIIVVVAIFYIVAVLLKRKNEEKLDKLEERKIDLFDLPVFEEIEEIKKMHLVGQSQNTFREWNQRWTDISTASFAELESRIFEVENLNETFRFIKVKDVIQDAYETMDKMEEEVEEIRDGLKELKTSEERNSLAVQEALDKYEEIAQLVKEEAKTFGPAIDEIRKQVTKIENEFTQFVALNTAGDPMEASSVLQQAEDHTYELEQIILAVPPLFEQIDKEYPAQMKEIEEGYKRMVKDHYKFSEGDLSDDIRKINVRIKDVTNALQRCEVVDVQNGNIIIEERIEELYELMEIEIKARDYVRTNIKTVRDYVGHVEKNNRQLLIELDHTSQSYTLNNNELGRTRGFQTQLEELGRAITQLDEQIKKKDVIYSEAEKSLRDGFQILKEMENQQVQISASLKDLRKGEKEAASKIEGYEFELKSLKRQVDKQRLPGIPQEYLEFFFVASDRVEELVRELNRIRIDMDYIDKLVTLCNEDLALLEEKTQELIDSAALTEQMLQYANRYRHSHELVERAIEKSMILFSEDYRYQDALDEIGVALEQVEPGAFKRIESYYYRNKNDM</sequence>
<dbReference type="Proteomes" id="UP000287605">
    <property type="component" value="Unassembled WGS sequence"/>
</dbReference>
<dbReference type="InterPro" id="IPR010379">
    <property type="entry name" value="EzrA"/>
</dbReference>
<evidence type="ECO:0000256" key="5">
    <source>
        <dbReference type="ARBA" id="ARBA00023210"/>
    </source>
</evidence>
<keyword evidence="4 6" id="KW-0472">Membrane</keyword>
<evidence type="ECO:0000256" key="3">
    <source>
        <dbReference type="ARBA" id="ARBA00023054"/>
    </source>
</evidence>
<feature type="transmembrane region" description="Helical" evidence="7">
    <location>
        <begin position="6"/>
        <end position="29"/>
    </location>
</feature>
<reference evidence="8 9" key="1">
    <citation type="submission" date="2017-05" db="EMBL/GenBank/DDBJ databases">
        <title>Vagococcus spp. assemblies.</title>
        <authorList>
            <person name="Gulvik C.A."/>
        </authorList>
    </citation>
    <scope>NUCLEOTIDE SEQUENCE [LARGE SCALE GENOMIC DNA]</scope>
    <source>
        <strain evidence="8 9">CCUG 51432</strain>
    </source>
</reference>
<evidence type="ECO:0000256" key="7">
    <source>
        <dbReference type="SAM" id="Phobius"/>
    </source>
</evidence>
<keyword evidence="5 6" id="KW-0717">Septation</keyword>
<dbReference type="AlphaFoldDB" id="A0A430ARN0"/>
<keyword evidence="6" id="KW-0131">Cell cycle</keyword>
<comment type="subcellular location">
    <subcellularLocation>
        <location evidence="6">Cell membrane</location>
        <topology evidence="6">Single-pass membrane protein</topology>
    </subcellularLocation>
    <text evidence="6">Colocalized with FtsZ to the nascent septal site.</text>
</comment>